<sequence length="402" mass="44784">MVLASFDPPGNLDDYNNILNQLEAWSEYINEVFTSAVQENEDVLSQGKSQFYNPLGASMFDASEDATIAWPAFPKILSEDSMLTWRQAMATADKRPAPGESRIHDEYLEWFVEYDEESNKIKRVTFTCEGPEYWQAMAHGHPFSSMNWRINALGDKQKVLELYRQYVSPNVQHDDLFPEGQYDPLNKWNTSHGAMTHPANTLSAEINLAADATKLRKNGEGAIISDQNELIRCAKYGIEKRASDPLIGGEVNALARQGALITLKNPVGLYMSEPNTSGWTSPDNSDPLDYWKVVRGGPGFAVRAVYEVPLNKEFLVGDIEIGGRPIEFGGQIAEHLFVRLIGSYSRLGGEASEAQTCTNQGMTSQMIAESDMGDETLGILRNRRREVGINGRRAGRTITGYQ</sequence>
<evidence type="ECO:0000313" key="2">
    <source>
        <dbReference type="Proteomes" id="UP001364764"/>
    </source>
</evidence>
<evidence type="ECO:0000313" key="1">
    <source>
        <dbReference type="EMBL" id="WWP18161.1"/>
    </source>
</evidence>
<dbReference type="AlphaFoldDB" id="A0ABD8AKP2"/>
<organism evidence="1 2">
    <name type="scientific">Paenibacillus amylolyticus</name>
    <dbReference type="NCBI Taxonomy" id="1451"/>
    <lineage>
        <taxon>Bacteria</taxon>
        <taxon>Bacillati</taxon>
        <taxon>Bacillota</taxon>
        <taxon>Bacilli</taxon>
        <taxon>Bacillales</taxon>
        <taxon>Paenibacillaceae</taxon>
        <taxon>Paenibacillus</taxon>
    </lineage>
</organism>
<proteinExistence type="predicted"/>
<dbReference type="RefSeq" id="WP_051447335.1">
    <property type="nucleotide sequence ID" value="NZ_CP145892.1"/>
</dbReference>
<accession>A0ABD8AKP2</accession>
<reference evidence="1 2" key="1">
    <citation type="submission" date="2024-02" db="EMBL/GenBank/DDBJ databases">
        <title>Complete sequences of two Paenibacillus sp. strains and one Lysinibacillus strain isolated from the environment on STAA medium highlight biotechnological potential.</title>
        <authorList>
            <person name="Attere S.A."/>
            <person name="Piche L.C."/>
            <person name="Intertaglia L."/>
            <person name="Lami R."/>
            <person name="Charette S.J."/>
            <person name="Vincent A.T."/>
        </authorList>
    </citation>
    <scope>NUCLEOTIDE SEQUENCE [LARGE SCALE GENOMIC DNA]</scope>
    <source>
        <strain evidence="1 2">Y5S-7</strain>
    </source>
</reference>
<dbReference type="EMBL" id="CP145892">
    <property type="protein sequence ID" value="WWP18161.1"/>
    <property type="molecule type" value="Genomic_DNA"/>
</dbReference>
<name>A0ABD8AKP2_PAEAM</name>
<protein>
    <submittedName>
        <fullName evidence="1">Uncharacterized protein</fullName>
    </submittedName>
</protein>
<dbReference type="Proteomes" id="UP001364764">
    <property type="component" value="Chromosome"/>
</dbReference>
<dbReference type="GeneID" id="93477149"/>
<gene>
    <name evidence="1" type="ORF">V6668_16750</name>
</gene>